<dbReference type="CDD" id="cd17917">
    <property type="entry name" value="DEXHc_RHA-like"/>
    <property type="match status" value="1"/>
</dbReference>
<dbReference type="InterPro" id="IPR011545">
    <property type="entry name" value="DEAD/DEAH_box_helicase_dom"/>
</dbReference>
<name>A0AAD7XJ76_9STRA</name>
<dbReference type="InterPro" id="IPR027417">
    <property type="entry name" value="P-loop_NTPase"/>
</dbReference>
<reference evidence="8" key="1">
    <citation type="submission" date="2023-01" db="EMBL/GenBank/DDBJ databases">
        <title>Metagenome sequencing of chrysophaentin producing Chrysophaeum taylorii.</title>
        <authorList>
            <person name="Davison J."/>
            <person name="Bewley C."/>
        </authorList>
    </citation>
    <scope>NUCLEOTIDE SEQUENCE</scope>
    <source>
        <strain evidence="8">NIES-1699</strain>
    </source>
</reference>
<dbReference type="InterPro" id="IPR059023">
    <property type="entry name" value="RNA_hel_CTD"/>
</dbReference>
<dbReference type="SMART" id="SM00487">
    <property type="entry name" value="DEXDc"/>
    <property type="match status" value="1"/>
</dbReference>
<organism evidence="8 9">
    <name type="scientific">Chrysophaeum taylorii</name>
    <dbReference type="NCBI Taxonomy" id="2483200"/>
    <lineage>
        <taxon>Eukaryota</taxon>
        <taxon>Sar</taxon>
        <taxon>Stramenopiles</taxon>
        <taxon>Ochrophyta</taxon>
        <taxon>Pelagophyceae</taxon>
        <taxon>Pelagomonadales</taxon>
        <taxon>Pelagomonadaceae</taxon>
        <taxon>Chrysophaeum</taxon>
    </lineage>
</organism>
<keyword evidence="9" id="KW-1185">Reference proteome</keyword>
<dbReference type="Gene3D" id="3.40.50.300">
    <property type="entry name" value="P-loop containing nucleotide triphosphate hydrolases"/>
    <property type="match status" value="2"/>
</dbReference>
<keyword evidence="4" id="KW-0067">ATP-binding</keyword>
<dbReference type="CDD" id="cd18791">
    <property type="entry name" value="SF2_C_RHA"/>
    <property type="match status" value="1"/>
</dbReference>
<feature type="region of interest" description="Disordered" evidence="5">
    <location>
        <begin position="457"/>
        <end position="500"/>
    </location>
</feature>
<evidence type="ECO:0000313" key="9">
    <source>
        <dbReference type="Proteomes" id="UP001230188"/>
    </source>
</evidence>
<dbReference type="SMART" id="SM00490">
    <property type="entry name" value="HELICc"/>
    <property type="match status" value="1"/>
</dbReference>
<dbReference type="PROSITE" id="PS51192">
    <property type="entry name" value="HELICASE_ATP_BIND_1"/>
    <property type="match status" value="1"/>
</dbReference>
<dbReference type="Pfam" id="PF00271">
    <property type="entry name" value="Helicase_C"/>
    <property type="match status" value="1"/>
</dbReference>
<dbReference type="Pfam" id="PF07717">
    <property type="entry name" value="OB_NTP_bind"/>
    <property type="match status" value="1"/>
</dbReference>
<keyword evidence="1" id="KW-0547">Nucleotide-binding</keyword>
<keyword evidence="2" id="KW-0378">Hydrolase</keyword>
<accession>A0AAD7XJ76</accession>
<dbReference type="Pfam" id="PF26026">
    <property type="entry name" value="RNA_hel_CTD"/>
    <property type="match status" value="1"/>
</dbReference>
<dbReference type="GO" id="GO:0003723">
    <property type="term" value="F:RNA binding"/>
    <property type="evidence" value="ECO:0007669"/>
    <property type="project" value="TreeGrafter"/>
</dbReference>
<keyword evidence="3" id="KW-0347">Helicase</keyword>
<comment type="caution">
    <text evidence="8">The sequence shown here is derived from an EMBL/GenBank/DDBJ whole genome shotgun (WGS) entry which is preliminary data.</text>
</comment>
<dbReference type="SUPFAM" id="SSF52540">
    <property type="entry name" value="P-loop containing nucleoside triphosphate hydrolases"/>
    <property type="match status" value="1"/>
</dbReference>
<dbReference type="EMBL" id="JAQMWT010000526">
    <property type="protein sequence ID" value="KAJ8600164.1"/>
    <property type="molecule type" value="Genomic_DNA"/>
</dbReference>
<dbReference type="SMART" id="SM00847">
    <property type="entry name" value="HA2"/>
    <property type="match status" value="1"/>
</dbReference>
<evidence type="ECO:0000256" key="3">
    <source>
        <dbReference type="ARBA" id="ARBA00022806"/>
    </source>
</evidence>
<dbReference type="Proteomes" id="UP001230188">
    <property type="component" value="Unassembled WGS sequence"/>
</dbReference>
<dbReference type="InterPro" id="IPR056328">
    <property type="entry name" value="DSRM_DHX29"/>
</dbReference>
<dbReference type="Gene3D" id="1.20.120.1080">
    <property type="match status" value="1"/>
</dbReference>
<dbReference type="Pfam" id="PF24385">
    <property type="entry name" value="DSRM_DHX29"/>
    <property type="match status" value="1"/>
</dbReference>
<dbReference type="InterPro" id="IPR007502">
    <property type="entry name" value="Helicase-assoc_dom"/>
</dbReference>
<dbReference type="InterPro" id="IPR011709">
    <property type="entry name" value="DEAD-box_helicase_OB_fold"/>
</dbReference>
<dbReference type="PROSITE" id="PS51194">
    <property type="entry name" value="HELICASE_CTER"/>
    <property type="match status" value="1"/>
</dbReference>
<dbReference type="GO" id="GO:0016787">
    <property type="term" value="F:hydrolase activity"/>
    <property type="evidence" value="ECO:0007669"/>
    <property type="project" value="UniProtKB-KW"/>
</dbReference>
<dbReference type="GO" id="GO:0005524">
    <property type="term" value="F:ATP binding"/>
    <property type="evidence" value="ECO:0007669"/>
    <property type="project" value="UniProtKB-KW"/>
</dbReference>
<evidence type="ECO:0000259" key="7">
    <source>
        <dbReference type="PROSITE" id="PS51194"/>
    </source>
</evidence>
<feature type="compositionally biased region" description="Low complexity" evidence="5">
    <location>
        <begin position="480"/>
        <end position="490"/>
    </location>
</feature>
<gene>
    <name evidence="8" type="ORF">CTAYLR_001927</name>
</gene>
<evidence type="ECO:0000259" key="6">
    <source>
        <dbReference type="PROSITE" id="PS51192"/>
    </source>
</evidence>
<feature type="domain" description="Helicase ATP-binding" evidence="6">
    <location>
        <begin position="508"/>
        <end position="676"/>
    </location>
</feature>
<feature type="compositionally biased region" description="Low complexity" evidence="5">
    <location>
        <begin position="457"/>
        <end position="471"/>
    </location>
</feature>
<dbReference type="InterPro" id="IPR001650">
    <property type="entry name" value="Helicase_C-like"/>
</dbReference>
<dbReference type="InterPro" id="IPR014001">
    <property type="entry name" value="Helicase_ATP-bd"/>
</dbReference>
<evidence type="ECO:0000256" key="4">
    <source>
        <dbReference type="ARBA" id="ARBA00022840"/>
    </source>
</evidence>
<evidence type="ECO:0000256" key="1">
    <source>
        <dbReference type="ARBA" id="ARBA00022741"/>
    </source>
</evidence>
<proteinExistence type="predicted"/>
<sequence length="1225" mass="133541">MPTKKSGGKKEVAAAPRCECPSRCTCGIRPERPSHGHKWDGDQQKWVGRGAREQRVAAKLTDTGPREADGVKVETWQKLPWAILSEYCQREKRPKPTWHPTARGDGIRARVVLADKKRKDKDLAFCPNEAFESEAIAKEAAALLALHHVQGDLPLERKLPEPFKTMWTDKRLTATRAFASRAEREQHARAQTAKRNAATARREAYERANPDAKVYMARRVREDLRALLSVETRGDDYDDDEADEIDDLGEEEDRHAASHVVALGFSPVRALAALRATSSTAPRERVEAMLSWLCLHTPEEELPDGFDPDGANLDVVVVATPKKKKKELPKTADEAKRLWMECHPDAAAARCVDDLGQWREDAAEEIEALRLSCDVDEIQLPGFGTALGVNGTTLLVPYAYPAVPAAAVRASEAATKQLSALARERLDEPALFELCAFEEEEEEEEEEGPVVVVTPRTSTATATTAAPQQPHTQRRSSWWEAPGVAASESPASEERSRLPAAAAADEVRRLVGRHRVVLIEGGTGCGKTTQIPQFLLEDGAPKKKKKKKKIVVAQPRRLAAIGVAGRVADERGERLGSTVGCMVRGESHASQHTALLFCTTGVVLQRLRQDPELKGVTHVIVDEVHERSLDADILLALLKNMDSERRRHLKVVLMSATLDTSKFLSYFDDDDVGRLEIPGRTFPVDVRYLDELPIVAGKKPMLALAKEVALQVAEKAASEGGAVLVFVASIGDVSRLVGDLGKFEWIAARPLHGSLAAAAQRQAFSRAPTGKVKVVVSTNVAETSITIPDITVVVDTCRANVAGFDAAKNLPCLSETWIARDSADQRKGRAGRVRRGECCRLVTRQFFEDHLAPHSTPEIARVSLESLAIQALSTRTSPAAFSRRLIDPPDPRAVDAAVDALRVTGAVDDEEDRLTALGTHLAALPCAARLGKLVLLGAALGSNTRDAALTIAAGLSCRPVWRSGPDERQKVDATKKQLRAESQCGRSDHALVALAFDAFAGSRKLCEARGVSFDALEEIRKARRQLDDGLKALGFVNSTTAATVPGSGPGLWRVVRALVAAALYPRVLKIEKPRTRYAESASGAVAVDAKAKELRFFRRQERVFLHPASATFGERAWPSPWAVYNECTDLHGKMTVRDCSEASPYALLLFGGRLTPIPSRGLITVGENDWLRFSAHPRVAVIVAALRIQFDALLAAKTATPMAVDTSANPITHAIVRLLLHDGFS</sequence>
<evidence type="ECO:0000313" key="8">
    <source>
        <dbReference type="EMBL" id="KAJ8600164.1"/>
    </source>
</evidence>
<dbReference type="PANTHER" id="PTHR18934:SF267">
    <property type="entry name" value="ATP-DEPENDENT RNA HELICASE YLR419W-RELATED"/>
    <property type="match status" value="1"/>
</dbReference>
<dbReference type="GO" id="GO:0004386">
    <property type="term" value="F:helicase activity"/>
    <property type="evidence" value="ECO:0007669"/>
    <property type="project" value="UniProtKB-KW"/>
</dbReference>
<feature type="domain" description="Helicase C-terminal" evidence="7">
    <location>
        <begin position="708"/>
        <end position="875"/>
    </location>
</feature>
<dbReference type="Pfam" id="PF00270">
    <property type="entry name" value="DEAD"/>
    <property type="match status" value="1"/>
</dbReference>
<evidence type="ECO:0000256" key="5">
    <source>
        <dbReference type="SAM" id="MobiDB-lite"/>
    </source>
</evidence>
<evidence type="ECO:0000256" key="2">
    <source>
        <dbReference type="ARBA" id="ARBA00022801"/>
    </source>
</evidence>
<dbReference type="PANTHER" id="PTHR18934">
    <property type="entry name" value="ATP-DEPENDENT RNA HELICASE"/>
    <property type="match status" value="1"/>
</dbReference>
<protein>
    <submittedName>
        <fullName evidence="8">Uncharacterized protein</fullName>
    </submittedName>
</protein>
<dbReference type="AlphaFoldDB" id="A0AAD7XJ76"/>